<organism evidence="1 4">
    <name type="scientific">Teichococcus wenyumeiae</name>
    <dbReference type="NCBI Taxonomy" id="2478470"/>
    <lineage>
        <taxon>Bacteria</taxon>
        <taxon>Pseudomonadati</taxon>
        <taxon>Pseudomonadota</taxon>
        <taxon>Alphaproteobacteria</taxon>
        <taxon>Acetobacterales</taxon>
        <taxon>Roseomonadaceae</taxon>
        <taxon>Roseomonas</taxon>
    </lineage>
</organism>
<evidence type="ECO:0000313" key="4">
    <source>
        <dbReference type="Proteomes" id="UP000278036"/>
    </source>
</evidence>
<evidence type="ECO:0000313" key="1">
    <source>
        <dbReference type="EMBL" id="RKK02184.1"/>
    </source>
</evidence>
<dbReference type="EMBL" id="RAQU01000176">
    <property type="protein sequence ID" value="RKK02184.1"/>
    <property type="molecule type" value="Genomic_DNA"/>
</dbReference>
<evidence type="ECO:0008006" key="5">
    <source>
        <dbReference type="Google" id="ProtNLM"/>
    </source>
</evidence>
<dbReference type="Proteomes" id="UP000274097">
    <property type="component" value="Unassembled WGS sequence"/>
</dbReference>
<keyword evidence="3" id="KW-1185">Reference proteome</keyword>
<dbReference type="EMBL" id="RFLX01000061">
    <property type="protein sequence ID" value="RMI15355.1"/>
    <property type="molecule type" value="Genomic_DNA"/>
</dbReference>
<sequence length="119" mass="12921">MSLTDKQRLFVRAYLIDRDWKRRRSLPDTAPMGTEVAASRLLSQVKVQEALAEARLQLVAVSGVTTEALLAGGMSRGAVLAGWRRAHPVIRPVIGRKEEEGSCSSHGISTAHALSCQRG</sequence>
<protein>
    <recommendedName>
        <fullName evidence="5">Terminase small subunit</fullName>
    </recommendedName>
</protein>
<dbReference type="InterPro" id="IPR038713">
    <property type="entry name" value="Terminase_Gp1_N_sf"/>
</dbReference>
<evidence type="ECO:0000313" key="2">
    <source>
        <dbReference type="EMBL" id="RMI15355.1"/>
    </source>
</evidence>
<dbReference type="InParanoid" id="A0A3A9JF77"/>
<dbReference type="RefSeq" id="WP_120640188.1">
    <property type="nucleotide sequence ID" value="NZ_RAQU01000176.1"/>
</dbReference>
<dbReference type="Gene3D" id="1.10.10.1400">
    <property type="entry name" value="Terminase, small subunit, N-terminal DNA-binding domain, HTH motif"/>
    <property type="match status" value="1"/>
</dbReference>
<proteinExistence type="predicted"/>
<dbReference type="OrthoDB" id="8227562at2"/>
<dbReference type="Proteomes" id="UP000278036">
    <property type="component" value="Unassembled WGS sequence"/>
</dbReference>
<evidence type="ECO:0000313" key="3">
    <source>
        <dbReference type="Proteomes" id="UP000274097"/>
    </source>
</evidence>
<name>A0A3A9JF77_9PROT</name>
<accession>A0A3A9JF77</accession>
<reference evidence="1 4" key="1">
    <citation type="submission" date="2018-09" db="EMBL/GenBank/DDBJ databases">
        <title>Roseomonas sp. nov., isolated from feces of Tibetan antelopes in the Qinghai-Tibet plateau, China.</title>
        <authorList>
            <person name="Tian Z."/>
        </authorList>
    </citation>
    <scope>NUCLEOTIDE SEQUENCE [LARGE SCALE GENOMIC DNA]</scope>
    <source>
        <strain evidence="2 3">Z23</strain>
        <strain evidence="1 4">Z24</strain>
    </source>
</reference>
<gene>
    <name evidence="1" type="ORF">D6Z83_21065</name>
    <name evidence="2" type="ORF">EBE87_26130</name>
</gene>
<dbReference type="AlphaFoldDB" id="A0A3A9JF77"/>
<comment type="caution">
    <text evidence="1">The sequence shown here is derived from an EMBL/GenBank/DDBJ whole genome shotgun (WGS) entry which is preliminary data.</text>
</comment>